<reference evidence="2" key="1">
    <citation type="submission" date="2014-04" db="EMBL/GenBank/DDBJ databases">
        <title>Evolutionary Origins and Diversification of the Mycorrhizal Mutualists.</title>
        <authorList>
            <consortium name="DOE Joint Genome Institute"/>
            <consortium name="Mycorrhizal Genomics Consortium"/>
            <person name="Kohler A."/>
            <person name="Kuo A."/>
            <person name="Nagy L.G."/>
            <person name="Floudas D."/>
            <person name="Copeland A."/>
            <person name="Barry K.W."/>
            <person name="Cichocki N."/>
            <person name="Veneault-Fourrey C."/>
            <person name="LaButti K."/>
            <person name="Lindquist E.A."/>
            <person name="Lipzen A."/>
            <person name="Lundell T."/>
            <person name="Morin E."/>
            <person name="Murat C."/>
            <person name="Riley R."/>
            <person name="Ohm R."/>
            <person name="Sun H."/>
            <person name="Tunlid A."/>
            <person name="Henrissat B."/>
            <person name="Grigoriev I.V."/>
            <person name="Hibbett D.S."/>
            <person name="Martin F."/>
        </authorList>
    </citation>
    <scope>NUCLEOTIDE SEQUENCE [LARGE SCALE GENOMIC DNA]</scope>
    <source>
        <strain evidence="2">FD-334 SS-4</strain>
    </source>
</reference>
<name>A0A0D2LV93_HYPSF</name>
<evidence type="ECO:0000313" key="1">
    <source>
        <dbReference type="EMBL" id="KJA14728.1"/>
    </source>
</evidence>
<proteinExistence type="predicted"/>
<evidence type="ECO:0000313" key="2">
    <source>
        <dbReference type="Proteomes" id="UP000054270"/>
    </source>
</evidence>
<dbReference type="Proteomes" id="UP000054270">
    <property type="component" value="Unassembled WGS sequence"/>
</dbReference>
<sequence length="283" mass="30742">MKRVPHQTKKTKEEHVQYKKAETKKHEITGHIVIEGRRVTFHGDAANSPSRAVPAAAVSARAAIAQSFTYPKTTTTASGLNALRFRLKMLSLASSTSPSSHLSFSLLLPSLSLLPDASPGASMMTARPARAEHASMRGPLSSSSFAARAAAHAGRCITVQPSEIRRFDRAGAPRSAVVSGDERHLSTRGSCPGVSLRGLFLRRARGLGGTSDDSGRRLREWRGTYRLPRSADKALLAYIYMQGDDDDPWLYGINDGARMKNGRLPCFCSKRVAPQRLEDKSAT</sequence>
<dbReference type="EMBL" id="KN817667">
    <property type="protein sequence ID" value="KJA14728.1"/>
    <property type="molecule type" value="Genomic_DNA"/>
</dbReference>
<keyword evidence="2" id="KW-1185">Reference proteome</keyword>
<accession>A0A0D2LV93</accession>
<organism evidence="1 2">
    <name type="scientific">Hypholoma sublateritium (strain FD-334 SS-4)</name>
    <dbReference type="NCBI Taxonomy" id="945553"/>
    <lineage>
        <taxon>Eukaryota</taxon>
        <taxon>Fungi</taxon>
        <taxon>Dikarya</taxon>
        <taxon>Basidiomycota</taxon>
        <taxon>Agaricomycotina</taxon>
        <taxon>Agaricomycetes</taxon>
        <taxon>Agaricomycetidae</taxon>
        <taxon>Agaricales</taxon>
        <taxon>Agaricineae</taxon>
        <taxon>Strophariaceae</taxon>
        <taxon>Hypholoma</taxon>
    </lineage>
</organism>
<protein>
    <submittedName>
        <fullName evidence="1">Uncharacterized protein</fullName>
    </submittedName>
</protein>
<gene>
    <name evidence="1" type="ORF">HYPSUDRAFT_208456</name>
</gene>
<dbReference type="AlphaFoldDB" id="A0A0D2LV93"/>